<dbReference type="RefSeq" id="WP_353642634.1">
    <property type="nucleotide sequence ID" value="NZ_CP159253.1"/>
</dbReference>
<reference evidence="1" key="1">
    <citation type="submission" date="2024-06" db="EMBL/GenBank/DDBJ databases">
        <title>Mesorhizobium karijinii sp. nov., a symbiont of the iconic Swainsona formosa from arid Australia.</title>
        <authorList>
            <person name="Hill Y.J."/>
            <person name="Watkin E.L.J."/>
            <person name="O'Hara G.W."/>
            <person name="Terpolilli J."/>
            <person name="Tye M.L."/>
            <person name="Kohlmeier M.G."/>
        </authorList>
    </citation>
    <scope>NUCLEOTIDE SEQUENCE</scope>
    <source>
        <strain evidence="1">WSM2240</strain>
    </source>
</reference>
<sequence>MAIRWIYDTEGKPTYRQEGQRIYAPETGTCEFYENGGWWYQIERGAAAYFVKDDQVFTPNGKPVFHYA</sequence>
<accession>A0AAU8CU13</accession>
<proteinExistence type="predicted"/>
<gene>
    <name evidence="1" type="ORF">ABVK50_04640</name>
</gene>
<organism evidence="1">
    <name type="scientific">Mesorhizobium sp. WSM2240</name>
    <dbReference type="NCBI Taxonomy" id="3228851"/>
    <lineage>
        <taxon>Bacteria</taxon>
        <taxon>Pseudomonadati</taxon>
        <taxon>Pseudomonadota</taxon>
        <taxon>Alphaproteobacteria</taxon>
        <taxon>Hyphomicrobiales</taxon>
        <taxon>Phyllobacteriaceae</taxon>
        <taxon>Mesorhizobium</taxon>
    </lineage>
</organism>
<name>A0AAU8CU13_9HYPH</name>
<protein>
    <submittedName>
        <fullName evidence="1">Uncharacterized protein</fullName>
    </submittedName>
</protein>
<evidence type="ECO:0000313" key="1">
    <source>
        <dbReference type="EMBL" id="XCG49836.1"/>
    </source>
</evidence>
<dbReference type="AlphaFoldDB" id="A0AAU8CU13"/>
<dbReference type="EMBL" id="CP159253">
    <property type="protein sequence ID" value="XCG49836.1"/>
    <property type="molecule type" value="Genomic_DNA"/>
</dbReference>